<evidence type="ECO:0000313" key="2">
    <source>
        <dbReference type="EMBL" id="KAK6956680.1"/>
    </source>
</evidence>
<evidence type="ECO:0000256" key="1">
    <source>
        <dbReference type="SAM" id="SignalP"/>
    </source>
</evidence>
<organism evidence="2 3">
    <name type="scientific">Daldinia eschscholtzii</name>
    <dbReference type="NCBI Taxonomy" id="292717"/>
    <lineage>
        <taxon>Eukaryota</taxon>
        <taxon>Fungi</taxon>
        <taxon>Dikarya</taxon>
        <taxon>Ascomycota</taxon>
        <taxon>Pezizomycotina</taxon>
        <taxon>Sordariomycetes</taxon>
        <taxon>Xylariomycetidae</taxon>
        <taxon>Xylariales</taxon>
        <taxon>Hypoxylaceae</taxon>
        <taxon>Daldinia</taxon>
    </lineage>
</organism>
<keyword evidence="3" id="KW-1185">Reference proteome</keyword>
<protein>
    <submittedName>
        <fullName evidence="2">Uncharacterized protein</fullName>
    </submittedName>
</protein>
<gene>
    <name evidence="2" type="ORF">Daesc_001959</name>
</gene>
<feature type="signal peptide" evidence="1">
    <location>
        <begin position="1"/>
        <end position="16"/>
    </location>
</feature>
<dbReference type="AlphaFoldDB" id="A0AAX6MVI7"/>
<evidence type="ECO:0000313" key="3">
    <source>
        <dbReference type="Proteomes" id="UP001369815"/>
    </source>
</evidence>
<dbReference type="Proteomes" id="UP001369815">
    <property type="component" value="Unassembled WGS sequence"/>
</dbReference>
<name>A0AAX6MVI7_9PEZI</name>
<reference evidence="2 3" key="1">
    <citation type="journal article" date="2024" name="Front Chem Biol">
        <title>Unveiling the potential of Daldinia eschscholtzii MFLUCC 19-0629 through bioactivity and bioinformatics studies for enhanced sustainable agriculture production.</title>
        <authorList>
            <person name="Brooks S."/>
            <person name="Weaver J.A."/>
            <person name="Klomchit A."/>
            <person name="Alharthi S.A."/>
            <person name="Onlamun T."/>
            <person name="Nurani R."/>
            <person name="Vong T.K."/>
            <person name="Alberti F."/>
            <person name="Greco C."/>
        </authorList>
    </citation>
    <scope>NUCLEOTIDE SEQUENCE [LARGE SCALE GENOMIC DNA]</scope>
    <source>
        <strain evidence="2">MFLUCC 19-0629</strain>
    </source>
</reference>
<dbReference type="EMBL" id="JBANMG010000002">
    <property type="protein sequence ID" value="KAK6956680.1"/>
    <property type="molecule type" value="Genomic_DNA"/>
</dbReference>
<feature type="chain" id="PRO_5043937791" evidence="1">
    <location>
        <begin position="17"/>
        <end position="189"/>
    </location>
</feature>
<accession>A0AAX6MVI7</accession>
<comment type="caution">
    <text evidence="2">The sequence shown here is derived from an EMBL/GenBank/DDBJ whole genome shotgun (WGS) entry which is preliminary data.</text>
</comment>
<proteinExistence type="predicted"/>
<keyword evidence="1" id="KW-0732">Signal</keyword>
<sequence length="189" mass="20107">MRLLQSLILGIPVVVAGSPVLVERAPTAPFGLFAYGEGIGGAPVFTTGDGAYIGTATHTDDSEAAQVEFITATDSSLLANPNVTAANEPTWSNLTFNVPDNTTSSHQVGFTNTTTDGKRSGFGFVFYGEFLLHKSVEGDLESMWYAVPSDQDGIWSLNWNSTDDDTEGKVLVTLKATPPSKEVDNENKA</sequence>